<dbReference type="GO" id="GO:0052689">
    <property type="term" value="F:carboxylic ester hydrolase activity"/>
    <property type="evidence" value="ECO:0007669"/>
    <property type="project" value="TreeGrafter"/>
</dbReference>
<proteinExistence type="predicted"/>
<dbReference type="PANTHER" id="PTHR43265:SF1">
    <property type="entry name" value="ESTERASE ESTD"/>
    <property type="match status" value="1"/>
</dbReference>
<reference evidence="3 4" key="1">
    <citation type="submission" date="2020-04" db="EMBL/GenBank/DDBJ databases">
        <title>Genome sequence of Altibacter aquimarinus strain ALE3EI.</title>
        <authorList>
            <person name="Oh H.-M."/>
            <person name="Jang D."/>
        </authorList>
    </citation>
    <scope>NUCLEOTIDE SEQUENCE [LARGE SCALE GENOMIC DNA]</scope>
    <source>
        <strain evidence="3 4">ALE3EI</strain>
    </source>
</reference>
<evidence type="ECO:0000259" key="2">
    <source>
        <dbReference type="Pfam" id="PF12146"/>
    </source>
</evidence>
<feature type="domain" description="Serine aminopeptidase S33" evidence="2">
    <location>
        <begin position="71"/>
        <end position="176"/>
    </location>
</feature>
<dbReference type="RefSeq" id="WP_186987888.1">
    <property type="nucleotide sequence ID" value="NZ_CP052909.1"/>
</dbReference>
<accession>A0A7G8PVB6</accession>
<keyword evidence="3" id="KW-0378">Hydrolase</keyword>
<gene>
    <name evidence="3" type="ORF">ALE3EI_1731</name>
</gene>
<dbReference type="InterPro" id="IPR022742">
    <property type="entry name" value="Hydrolase_4"/>
</dbReference>
<dbReference type="Pfam" id="PF12146">
    <property type="entry name" value="Hydrolase_4"/>
    <property type="match status" value="1"/>
</dbReference>
<protein>
    <submittedName>
        <fullName evidence="3">Alpha/beta hydrolase</fullName>
    </submittedName>
</protein>
<dbReference type="InterPro" id="IPR029058">
    <property type="entry name" value="AB_hydrolase_fold"/>
</dbReference>
<name>A0A7G8PVB6_9FLAO</name>
<dbReference type="SUPFAM" id="SSF53474">
    <property type="entry name" value="alpha/beta-Hydrolases"/>
    <property type="match status" value="1"/>
</dbReference>
<dbReference type="AlphaFoldDB" id="A0A7G8PVB6"/>
<feature type="chain" id="PRO_5028924010" evidence="1">
    <location>
        <begin position="19"/>
        <end position="309"/>
    </location>
</feature>
<dbReference type="Gene3D" id="3.40.50.1820">
    <property type="entry name" value="alpha/beta hydrolase"/>
    <property type="match status" value="1"/>
</dbReference>
<dbReference type="EMBL" id="CP052909">
    <property type="protein sequence ID" value="QNJ98282.1"/>
    <property type="molecule type" value="Genomic_DNA"/>
</dbReference>
<evidence type="ECO:0000313" key="4">
    <source>
        <dbReference type="Proteomes" id="UP000515514"/>
    </source>
</evidence>
<dbReference type="KEGG" id="alti:ALE3EI_1731"/>
<feature type="signal peptide" evidence="1">
    <location>
        <begin position="1"/>
        <end position="18"/>
    </location>
</feature>
<dbReference type="PANTHER" id="PTHR43265">
    <property type="entry name" value="ESTERASE ESTD"/>
    <property type="match status" value="1"/>
</dbReference>
<keyword evidence="1" id="KW-0732">Signal</keyword>
<dbReference type="Proteomes" id="UP000515514">
    <property type="component" value="Chromosome"/>
</dbReference>
<sequence length="309" mass="34659">MKKILVLLMFISFGTASAQDQSNTSEELSIGSLIEGTLLMPVTSETPPLVIIVAGSGPTDRNGNQMMMKNNAYKFLAEDLYSKGIATFRYDKRIVKIMKMGKIDEKKISFDHFIEDAIEITEYFKKDQRFSKIILLGHSQGSLVAMVAAQGRADGFISVAGAGQEIDDVIVAQLEKQAPGLKDNARQAFDDLRVNGTAQNYSPGLSSIFRKDIQPFIFSWMQYDPQEEIAKLDMPILIINGDKDLQVHPSEADLLYRAKPESQLHIISNMNHILKEIKGNDMENQKSYNEYDRPVMPEVIDLISTFVLN</sequence>
<organism evidence="3 4">
    <name type="scientific">Constantimarinum furrinae</name>
    <dbReference type="NCBI Taxonomy" id="2562285"/>
    <lineage>
        <taxon>Bacteria</taxon>
        <taxon>Pseudomonadati</taxon>
        <taxon>Bacteroidota</taxon>
        <taxon>Flavobacteriia</taxon>
        <taxon>Flavobacteriales</taxon>
        <taxon>Flavobacteriaceae</taxon>
        <taxon>Altibacter/Constantimarinum group</taxon>
        <taxon>Constantimarinum</taxon>
    </lineage>
</organism>
<evidence type="ECO:0000313" key="3">
    <source>
        <dbReference type="EMBL" id="QNJ98282.1"/>
    </source>
</evidence>
<keyword evidence="4" id="KW-1185">Reference proteome</keyword>
<dbReference type="InterPro" id="IPR053145">
    <property type="entry name" value="AB_hydrolase_Est10"/>
</dbReference>
<evidence type="ECO:0000256" key="1">
    <source>
        <dbReference type="SAM" id="SignalP"/>
    </source>
</evidence>